<dbReference type="Pfam" id="PF07963">
    <property type="entry name" value="N_methyl"/>
    <property type="match status" value="1"/>
</dbReference>
<keyword evidence="3" id="KW-1185">Reference proteome</keyword>
<dbReference type="InterPro" id="IPR012902">
    <property type="entry name" value="N_methyl_site"/>
</dbReference>
<name>A0A846QI86_9BACT</name>
<accession>A0A846QI86</accession>
<keyword evidence="1" id="KW-0472">Membrane</keyword>
<organism evidence="2 3">
    <name type="scientific">Desulfobaculum xiamenense</name>
    <dbReference type="NCBI Taxonomy" id="995050"/>
    <lineage>
        <taxon>Bacteria</taxon>
        <taxon>Pseudomonadati</taxon>
        <taxon>Thermodesulfobacteriota</taxon>
        <taxon>Desulfovibrionia</taxon>
        <taxon>Desulfovibrionales</taxon>
        <taxon>Desulfovibrionaceae</taxon>
        <taxon>Desulfobaculum</taxon>
    </lineage>
</organism>
<dbReference type="Gene3D" id="3.30.700.10">
    <property type="entry name" value="Glycoprotein, Type 4 Pilin"/>
    <property type="match status" value="1"/>
</dbReference>
<evidence type="ECO:0000313" key="2">
    <source>
        <dbReference type="EMBL" id="NJB68566.1"/>
    </source>
</evidence>
<dbReference type="PROSITE" id="PS00409">
    <property type="entry name" value="PROKAR_NTER_METHYL"/>
    <property type="match status" value="1"/>
</dbReference>
<evidence type="ECO:0000313" key="3">
    <source>
        <dbReference type="Proteomes" id="UP000580856"/>
    </source>
</evidence>
<protein>
    <submittedName>
        <fullName evidence="2">Prepilin-type N-terminal cleavage/methylation domain-containing protein</fullName>
    </submittedName>
</protein>
<reference evidence="2 3" key="1">
    <citation type="submission" date="2020-03" db="EMBL/GenBank/DDBJ databases">
        <title>Genomic Encyclopedia of Type Strains, Phase IV (KMG-IV): sequencing the most valuable type-strain genomes for metagenomic binning, comparative biology and taxonomic classification.</title>
        <authorList>
            <person name="Goeker M."/>
        </authorList>
    </citation>
    <scope>NUCLEOTIDE SEQUENCE [LARGE SCALE GENOMIC DNA]</scope>
    <source>
        <strain evidence="2 3">DSM 24233</strain>
    </source>
</reference>
<keyword evidence="1" id="KW-1133">Transmembrane helix</keyword>
<dbReference type="AlphaFoldDB" id="A0A846QI86"/>
<dbReference type="Proteomes" id="UP000580856">
    <property type="component" value="Unassembled WGS sequence"/>
</dbReference>
<proteinExistence type="predicted"/>
<sequence>MHRPRLHSHATDASGFTLIELIAVIAILGIMAATAIAGFGNLFDVNLRAQSEVLKRHLRYAQHMALSTSDPWGVSSAGTSYFLFHGTTATQEHLPAENDIVRTIPDGISAGAWTVTFDANGEPAATGEGIAASTAGWTITLSMPDRTPETLTVTADTGFIP</sequence>
<keyword evidence="1" id="KW-0812">Transmembrane</keyword>
<dbReference type="InterPro" id="IPR045584">
    <property type="entry name" value="Pilin-like"/>
</dbReference>
<dbReference type="NCBIfam" id="TIGR02532">
    <property type="entry name" value="IV_pilin_GFxxxE"/>
    <property type="match status" value="1"/>
</dbReference>
<evidence type="ECO:0000256" key="1">
    <source>
        <dbReference type="SAM" id="Phobius"/>
    </source>
</evidence>
<gene>
    <name evidence="2" type="ORF">GGQ74_002239</name>
</gene>
<dbReference type="RefSeq" id="WP_167941620.1">
    <property type="nucleotide sequence ID" value="NZ_JAATJA010000002.1"/>
</dbReference>
<dbReference type="SUPFAM" id="SSF54523">
    <property type="entry name" value="Pili subunits"/>
    <property type="match status" value="1"/>
</dbReference>
<comment type="caution">
    <text evidence="2">The sequence shown here is derived from an EMBL/GenBank/DDBJ whole genome shotgun (WGS) entry which is preliminary data.</text>
</comment>
<dbReference type="EMBL" id="JAATJA010000002">
    <property type="protein sequence ID" value="NJB68566.1"/>
    <property type="molecule type" value="Genomic_DNA"/>
</dbReference>
<feature type="transmembrane region" description="Helical" evidence="1">
    <location>
        <begin position="21"/>
        <end position="43"/>
    </location>
</feature>